<sequence>MAIGVCGALDGAVTPSDDQDMIELVIGIDNLGKQSNIQGVCGGLDGAVSPPDDQDTAKLVKLVQIGSSGELDGAPTLPDGRDTTKTVETNLVILRRPWSHAILDLTSVPTTSLLLGLDERRIVRLGTLGSCGEVKARCKINIQGVCGALDRAVSPPDDQDSAKLVKLVQIGPSGELDGNPTLPDGRDTTKTVETNLVCTQNL</sequence>
<comment type="caution">
    <text evidence="1">The sequence shown here is derived from an EMBL/GenBank/DDBJ whole genome shotgun (WGS) entry which is preliminary data.</text>
</comment>
<reference evidence="1" key="2">
    <citation type="submission" date="2022-01" db="EMBL/GenBank/DDBJ databases">
        <authorList>
            <person name="Yamashiro T."/>
            <person name="Shiraishi A."/>
            <person name="Satake H."/>
            <person name="Nakayama K."/>
        </authorList>
    </citation>
    <scope>NUCLEOTIDE SEQUENCE</scope>
</reference>
<dbReference type="Proteomes" id="UP001151760">
    <property type="component" value="Unassembled WGS sequence"/>
</dbReference>
<proteinExistence type="predicted"/>
<evidence type="ECO:0000313" key="1">
    <source>
        <dbReference type="EMBL" id="GJT65661.1"/>
    </source>
</evidence>
<keyword evidence="2" id="KW-1185">Reference proteome</keyword>
<gene>
    <name evidence="1" type="ORF">Tco_1017141</name>
</gene>
<protein>
    <submittedName>
        <fullName evidence="1">Uncharacterized protein</fullName>
    </submittedName>
</protein>
<evidence type="ECO:0000313" key="2">
    <source>
        <dbReference type="Proteomes" id="UP001151760"/>
    </source>
</evidence>
<name>A0ABQ5FQN1_9ASTR</name>
<organism evidence="1 2">
    <name type="scientific">Tanacetum coccineum</name>
    <dbReference type="NCBI Taxonomy" id="301880"/>
    <lineage>
        <taxon>Eukaryota</taxon>
        <taxon>Viridiplantae</taxon>
        <taxon>Streptophyta</taxon>
        <taxon>Embryophyta</taxon>
        <taxon>Tracheophyta</taxon>
        <taxon>Spermatophyta</taxon>
        <taxon>Magnoliopsida</taxon>
        <taxon>eudicotyledons</taxon>
        <taxon>Gunneridae</taxon>
        <taxon>Pentapetalae</taxon>
        <taxon>asterids</taxon>
        <taxon>campanulids</taxon>
        <taxon>Asterales</taxon>
        <taxon>Asteraceae</taxon>
        <taxon>Asteroideae</taxon>
        <taxon>Anthemideae</taxon>
        <taxon>Anthemidinae</taxon>
        <taxon>Tanacetum</taxon>
    </lineage>
</organism>
<accession>A0ABQ5FQN1</accession>
<reference evidence="1" key="1">
    <citation type="journal article" date="2022" name="Int. J. Mol. Sci.">
        <title>Draft Genome of Tanacetum Coccineum: Genomic Comparison of Closely Related Tanacetum-Family Plants.</title>
        <authorList>
            <person name="Yamashiro T."/>
            <person name="Shiraishi A."/>
            <person name="Nakayama K."/>
            <person name="Satake H."/>
        </authorList>
    </citation>
    <scope>NUCLEOTIDE SEQUENCE</scope>
</reference>
<dbReference type="EMBL" id="BQNB010017649">
    <property type="protein sequence ID" value="GJT65661.1"/>
    <property type="molecule type" value="Genomic_DNA"/>
</dbReference>